<reference evidence="2" key="1">
    <citation type="journal article" date="2019" name="bioRxiv">
        <title>The Genome of the Zebra Mussel, Dreissena polymorpha: A Resource for Invasive Species Research.</title>
        <authorList>
            <person name="McCartney M.A."/>
            <person name="Auch B."/>
            <person name="Kono T."/>
            <person name="Mallez S."/>
            <person name="Zhang Y."/>
            <person name="Obille A."/>
            <person name="Becker A."/>
            <person name="Abrahante J.E."/>
            <person name="Garbe J."/>
            <person name="Badalamenti J.P."/>
            <person name="Herman A."/>
            <person name="Mangelson H."/>
            <person name="Liachko I."/>
            <person name="Sullivan S."/>
            <person name="Sone E.D."/>
            <person name="Koren S."/>
            <person name="Silverstein K.A.T."/>
            <person name="Beckman K.B."/>
            <person name="Gohl D.M."/>
        </authorList>
    </citation>
    <scope>NUCLEOTIDE SEQUENCE</scope>
    <source>
        <strain evidence="2">Duluth1</strain>
        <tissue evidence="2">Whole animal</tissue>
    </source>
</reference>
<dbReference type="Proteomes" id="UP000828390">
    <property type="component" value="Unassembled WGS sequence"/>
</dbReference>
<keyword evidence="3" id="KW-1185">Reference proteome</keyword>
<protein>
    <submittedName>
        <fullName evidence="2">Uncharacterized protein</fullName>
    </submittedName>
</protein>
<keyword evidence="1" id="KW-0472">Membrane</keyword>
<evidence type="ECO:0000313" key="3">
    <source>
        <dbReference type="Proteomes" id="UP000828390"/>
    </source>
</evidence>
<evidence type="ECO:0000313" key="2">
    <source>
        <dbReference type="EMBL" id="KAH3881226.1"/>
    </source>
</evidence>
<name>A0A9D4MRL9_DREPO</name>
<keyword evidence="1" id="KW-1133">Transmembrane helix</keyword>
<sequence length="129" mass="15711">MMLVVVVSYIWLEQQIYQEINKIMTLTEAVSYVRLDQLIRIAHEKRKTRLKTKYLFEIMMLVVLDYLLEIMMLVVYLFEIMMLVVMVSYLRLDRLICMAYLFEIKMLVVSMSYFWLDQLICIALFIYHK</sequence>
<feature type="transmembrane region" description="Helical" evidence="1">
    <location>
        <begin position="54"/>
        <end position="87"/>
    </location>
</feature>
<evidence type="ECO:0000256" key="1">
    <source>
        <dbReference type="SAM" id="Phobius"/>
    </source>
</evidence>
<reference evidence="2" key="2">
    <citation type="submission" date="2020-11" db="EMBL/GenBank/DDBJ databases">
        <authorList>
            <person name="McCartney M.A."/>
            <person name="Auch B."/>
            <person name="Kono T."/>
            <person name="Mallez S."/>
            <person name="Becker A."/>
            <person name="Gohl D.M."/>
            <person name="Silverstein K.A.T."/>
            <person name="Koren S."/>
            <person name="Bechman K.B."/>
            <person name="Herman A."/>
            <person name="Abrahante J.E."/>
            <person name="Garbe J."/>
        </authorList>
    </citation>
    <scope>NUCLEOTIDE SEQUENCE</scope>
    <source>
        <strain evidence="2">Duluth1</strain>
        <tissue evidence="2">Whole animal</tissue>
    </source>
</reference>
<dbReference type="AlphaFoldDB" id="A0A9D4MRL9"/>
<comment type="caution">
    <text evidence="2">The sequence shown here is derived from an EMBL/GenBank/DDBJ whole genome shotgun (WGS) entry which is preliminary data.</text>
</comment>
<accession>A0A9D4MRL9</accession>
<keyword evidence="1" id="KW-0812">Transmembrane</keyword>
<organism evidence="2 3">
    <name type="scientific">Dreissena polymorpha</name>
    <name type="common">Zebra mussel</name>
    <name type="synonym">Mytilus polymorpha</name>
    <dbReference type="NCBI Taxonomy" id="45954"/>
    <lineage>
        <taxon>Eukaryota</taxon>
        <taxon>Metazoa</taxon>
        <taxon>Spiralia</taxon>
        <taxon>Lophotrochozoa</taxon>
        <taxon>Mollusca</taxon>
        <taxon>Bivalvia</taxon>
        <taxon>Autobranchia</taxon>
        <taxon>Heteroconchia</taxon>
        <taxon>Euheterodonta</taxon>
        <taxon>Imparidentia</taxon>
        <taxon>Neoheterodontei</taxon>
        <taxon>Myida</taxon>
        <taxon>Dreissenoidea</taxon>
        <taxon>Dreissenidae</taxon>
        <taxon>Dreissena</taxon>
    </lineage>
</organism>
<proteinExistence type="predicted"/>
<gene>
    <name evidence="2" type="ORF">DPMN_005149</name>
</gene>
<dbReference type="EMBL" id="JAIWYP010000001">
    <property type="protein sequence ID" value="KAH3881226.1"/>
    <property type="molecule type" value="Genomic_DNA"/>
</dbReference>
<feature type="transmembrane region" description="Helical" evidence="1">
    <location>
        <begin position="107"/>
        <end position="127"/>
    </location>
</feature>